<protein>
    <submittedName>
        <fullName evidence="1">Uncharacterized protein</fullName>
    </submittedName>
</protein>
<organism evidence="1 2">
    <name type="scientific">Vibrio rotiferianus</name>
    <dbReference type="NCBI Taxonomy" id="190895"/>
    <lineage>
        <taxon>Bacteria</taxon>
        <taxon>Pseudomonadati</taxon>
        <taxon>Pseudomonadota</taxon>
        <taxon>Gammaproteobacteria</taxon>
        <taxon>Vibrionales</taxon>
        <taxon>Vibrionaceae</taxon>
        <taxon>Vibrio</taxon>
    </lineage>
</organism>
<dbReference type="Gene3D" id="3.30.870.10">
    <property type="entry name" value="Endonuclease Chain A"/>
    <property type="match status" value="1"/>
</dbReference>
<dbReference type="Proteomes" id="UP000315115">
    <property type="component" value="Chromosome 2"/>
</dbReference>
<dbReference type="AlphaFoldDB" id="A0A510IHU9"/>
<dbReference type="RefSeq" id="WP_143694140.1">
    <property type="nucleotide sequence ID" value="NZ_AP019799.1"/>
</dbReference>
<evidence type="ECO:0000313" key="1">
    <source>
        <dbReference type="EMBL" id="BBL92026.1"/>
    </source>
</evidence>
<name>A0A510IHU9_9VIBR</name>
<accession>A0A510IHU9</accession>
<proteinExistence type="predicted"/>
<reference evidence="2" key="1">
    <citation type="submission" date="2019-07" db="EMBL/GenBank/DDBJ databases">
        <title>Complete Genome Sequences of Vibrion rotiferianus strain AM7.</title>
        <authorList>
            <person name="Miyazaki K."/>
            <person name="Wiseschart A."/>
            <person name="Pootanakit K."/>
            <person name="Ishimori K."/>
            <person name="Kitahara K."/>
        </authorList>
    </citation>
    <scope>NUCLEOTIDE SEQUENCE [LARGE SCALE GENOMIC DNA]</scope>
    <source>
        <strain evidence="2">AM7</strain>
    </source>
</reference>
<evidence type="ECO:0000313" key="2">
    <source>
        <dbReference type="Proteomes" id="UP000315115"/>
    </source>
</evidence>
<gene>
    <name evidence="1" type="ORF">VroAM7_46790</name>
</gene>
<dbReference type="EMBL" id="AP019799">
    <property type="protein sequence ID" value="BBL92026.1"/>
    <property type="molecule type" value="Genomic_DNA"/>
</dbReference>
<sequence>MNYHTISDLVADYLEGSLVRAAFFSTYSFEPDFFELEIMPLLMSRKSDQNRGTYQPALSTNDAIRWQQLERLMAQRHIDISVVYDPTVYRCERSPRLEVAYNGYSPRKGCQHAKLIAMVLESPDEESLNGGVLFGAGSFNLTRAGWWDNIECGHFVLLTSDWAPKNVCSEIIGALTFYQQVTTNSDTALQKVIEAIESLPKTADDDQLAFYFTTGERSFTDFIFDQGNYSQLEVISPYFAESGESRVIRDFLSQFESRRVFLPLDPYDDNRAKVAKDVYEQLSKQDVQWCGWRKKLTKTLVENDVPRALHAKVYRMSSATSVDLFIGSVNFSYKAFQDNVEAGFLIKQCGEARLLSDKAITAQSFDESRGELHGDVDDERSGFPVMNLSYCWKSHVLSLINSSSEWPHPIKLFNASKEELARIEWVNGESQPQVHVIQDCLEQHLKNSSLVTAASHDGEQQPISRELILSQQNVFARPSVLPPLSLTDLLSIFRGMSSSKMLQVTEHYARLSELASMYSSNEEFTDKLQAESRNFFSEFSEINSAFYHLNQTLCQAREDGDQLTLDYYLLGKQPDSLHGALQLLTVKTEPGKAIAPVIRYLSLISIQDTLQRVEPVDNELSNLVSTAIYDLEDSNTLQLTDCCDDPSYNRKFFAWFKREFLSSGSAEVKGDN</sequence>